<evidence type="ECO:0000313" key="3">
    <source>
        <dbReference type="Proteomes" id="UP000193431"/>
    </source>
</evidence>
<dbReference type="Pfam" id="PF12728">
    <property type="entry name" value="HTH_17"/>
    <property type="match status" value="1"/>
</dbReference>
<dbReference type="OrthoDB" id="1003442at2"/>
<reference evidence="2 3" key="1">
    <citation type="submission" date="2016-11" db="EMBL/GenBank/DDBJ databases">
        <title>Trade-off between light-utilization and light-protection in marine flavobacteria.</title>
        <authorList>
            <person name="Kumagai Y."/>
        </authorList>
    </citation>
    <scope>NUCLEOTIDE SEQUENCE [LARGE SCALE GENOMIC DNA]</scope>
    <source>
        <strain evidence="2 3">JCM 13191</strain>
    </source>
</reference>
<protein>
    <submittedName>
        <fullName evidence="2">DNA-binding protein</fullName>
    </submittedName>
</protein>
<evidence type="ECO:0000313" key="2">
    <source>
        <dbReference type="EMBL" id="ARN77457.1"/>
    </source>
</evidence>
<dbReference type="RefSeq" id="WP_085766260.1">
    <property type="nucleotide sequence ID" value="NZ_CP019344.1"/>
</dbReference>
<dbReference type="STRING" id="331648.BST97_05355"/>
<proteinExistence type="predicted"/>
<keyword evidence="3" id="KW-1185">Reference proteome</keyword>
<sequence length="123" mass="14238">MSTNLHIPKTCEYCGNLFTARTTVTRYCSHKCNSRHYKQIKREEKVKQALRETHNQATTTPQVVETSTINVANKDFLSVTEASKLIGVSRWTIQRMIKRGQLKAVPFGRKHIVARYQIENLFN</sequence>
<dbReference type="GO" id="GO:0003677">
    <property type="term" value="F:DNA binding"/>
    <property type="evidence" value="ECO:0007669"/>
    <property type="project" value="UniProtKB-KW"/>
</dbReference>
<dbReference type="InterPro" id="IPR041657">
    <property type="entry name" value="HTH_17"/>
</dbReference>
<dbReference type="InterPro" id="IPR009061">
    <property type="entry name" value="DNA-bd_dom_put_sf"/>
</dbReference>
<feature type="domain" description="Helix-turn-helix" evidence="1">
    <location>
        <begin position="76"/>
        <end position="119"/>
    </location>
</feature>
<dbReference type="AlphaFoldDB" id="A0A1W6MIR6"/>
<evidence type="ECO:0000259" key="1">
    <source>
        <dbReference type="Pfam" id="PF12728"/>
    </source>
</evidence>
<dbReference type="InterPro" id="IPR010093">
    <property type="entry name" value="SinI_DNA-bd"/>
</dbReference>
<dbReference type="SUPFAM" id="SSF46955">
    <property type="entry name" value="Putative DNA-binding domain"/>
    <property type="match status" value="1"/>
</dbReference>
<dbReference type="NCBIfam" id="TIGR01764">
    <property type="entry name" value="excise"/>
    <property type="match status" value="1"/>
</dbReference>
<organism evidence="2 3">
    <name type="scientific">Nonlabens spongiae</name>
    <dbReference type="NCBI Taxonomy" id="331648"/>
    <lineage>
        <taxon>Bacteria</taxon>
        <taxon>Pseudomonadati</taxon>
        <taxon>Bacteroidota</taxon>
        <taxon>Flavobacteriia</taxon>
        <taxon>Flavobacteriales</taxon>
        <taxon>Flavobacteriaceae</taxon>
        <taxon>Nonlabens</taxon>
    </lineage>
</organism>
<name>A0A1W6MIR6_9FLAO</name>
<dbReference type="Proteomes" id="UP000193431">
    <property type="component" value="Chromosome"/>
</dbReference>
<gene>
    <name evidence="2" type="ORF">BST97_05355</name>
</gene>
<keyword evidence="2" id="KW-0238">DNA-binding</keyword>
<dbReference type="EMBL" id="CP019344">
    <property type="protein sequence ID" value="ARN77457.1"/>
    <property type="molecule type" value="Genomic_DNA"/>
</dbReference>
<accession>A0A1W6MIR6</accession>